<evidence type="ECO:0000313" key="5">
    <source>
        <dbReference type="Proteomes" id="UP000886653"/>
    </source>
</evidence>
<dbReference type="EMBL" id="MU167219">
    <property type="protein sequence ID" value="KAG0150440.1"/>
    <property type="molecule type" value="Genomic_DNA"/>
</dbReference>
<dbReference type="SUPFAM" id="SSF56801">
    <property type="entry name" value="Acetyl-CoA synthetase-like"/>
    <property type="match status" value="1"/>
</dbReference>
<evidence type="ECO:0000256" key="1">
    <source>
        <dbReference type="ARBA" id="ARBA00022450"/>
    </source>
</evidence>
<protein>
    <recommendedName>
        <fullName evidence="3">AMP-dependent synthetase/ligase domain-containing protein</fullName>
    </recommendedName>
</protein>
<dbReference type="OrthoDB" id="429813at2759"/>
<keyword evidence="5" id="KW-1185">Reference proteome</keyword>
<dbReference type="InterPro" id="IPR051414">
    <property type="entry name" value="Adenylate-forming_Reductase"/>
</dbReference>
<keyword evidence="1" id="KW-0596">Phosphopantetheine</keyword>
<evidence type="ECO:0000313" key="4">
    <source>
        <dbReference type="EMBL" id="KAG0150440.1"/>
    </source>
</evidence>
<feature type="domain" description="AMP-dependent synthetase/ligase" evidence="3">
    <location>
        <begin position="95"/>
        <end position="397"/>
    </location>
</feature>
<dbReference type="InterPro" id="IPR042099">
    <property type="entry name" value="ANL_N_sf"/>
</dbReference>
<dbReference type="Pfam" id="PF00501">
    <property type="entry name" value="AMP-binding"/>
    <property type="match status" value="1"/>
</dbReference>
<name>A0A9P6NVY6_9BASI</name>
<dbReference type="AlphaFoldDB" id="A0A9P6NVY6"/>
<proteinExistence type="predicted"/>
<keyword evidence="2" id="KW-0597">Phosphoprotein</keyword>
<dbReference type="PANTHER" id="PTHR43439">
    <property type="entry name" value="PHENYLACETATE-COENZYME A LIGASE"/>
    <property type="match status" value="1"/>
</dbReference>
<dbReference type="Pfam" id="PF23562">
    <property type="entry name" value="AMP-binding_C_3"/>
    <property type="match status" value="1"/>
</dbReference>
<sequence>MSPAFEHHLKYTASTFIEPDLSFDKFEIHNVINHHIINNSKYPFGLLAGIDNKQSTLRDVITWNEIGSGIITVINQLFQNRDIFLNPNPIIIGIIVSQDYLSYFTVILACMRIGLIPFLISPKCSPTQISHLLEGSGCKYVYVPFNRNLKNDGLVKISTIEKSNRKQIEEVEKILLNQYNQKINFLEFPNSFKLFPRLINNLEYEYDSNIIQTINQYPIKIKSKSLPIILLHSSGTTNLSKIVPLNRLTFHALLTAGRNTNFLWKNQLIAGMCLPPFHGMGLHLTLDHILSNGSLSSFFRPEIDQNGNFFIKQSDPLNVLNAMKSLGCTVAIFSPYTLTEYSYDLESIEFLKSMERVGFGGGPLSGEIGSKLFQQGVKLSTVYGATEIGAIATCLPEPSLGPNWEYFEISPQITAELIPQGDEVYELVILSSDRHRCSIKFEDDFSPQEYYTKDLLMKHPKLPIYKLIGRKDEQIILSNSEKTNPAPLECILRSNPVIKSAMVFGNGKPLNGVLIEPEEGYIFDKNNNMSMEQYMKLIWPSIELINKEVPKHSKLIKELIIIINPYLKPLPKTIKGTIIRKKALEIFSKEIEETYLKYETGINVKDFLNVLKFSEKPILNEIKDIIEVISGRSLIEDQDLFLQGCDR</sequence>
<evidence type="ECO:0000259" key="3">
    <source>
        <dbReference type="Pfam" id="PF00501"/>
    </source>
</evidence>
<evidence type="ECO:0000256" key="2">
    <source>
        <dbReference type="ARBA" id="ARBA00022553"/>
    </source>
</evidence>
<dbReference type="Gene3D" id="3.40.50.12780">
    <property type="entry name" value="N-terminal domain of ligase-like"/>
    <property type="match status" value="1"/>
</dbReference>
<accession>A0A9P6NVY6</accession>
<dbReference type="InterPro" id="IPR000873">
    <property type="entry name" value="AMP-dep_synth/lig_dom"/>
</dbReference>
<organism evidence="4 5">
    <name type="scientific">Cronartium quercuum f. sp. fusiforme G11</name>
    <dbReference type="NCBI Taxonomy" id="708437"/>
    <lineage>
        <taxon>Eukaryota</taxon>
        <taxon>Fungi</taxon>
        <taxon>Dikarya</taxon>
        <taxon>Basidiomycota</taxon>
        <taxon>Pucciniomycotina</taxon>
        <taxon>Pucciniomycetes</taxon>
        <taxon>Pucciniales</taxon>
        <taxon>Coleosporiaceae</taxon>
        <taxon>Cronartium</taxon>
    </lineage>
</organism>
<dbReference type="PANTHER" id="PTHR43439:SF2">
    <property type="entry name" value="ENZYME, PUTATIVE (JCVI)-RELATED"/>
    <property type="match status" value="1"/>
</dbReference>
<reference evidence="4" key="1">
    <citation type="submission" date="2013-11" db="EMBL/GenBank/DDBJ databases">
        <title>Genome sequence of the fusiform rust pathogen reveals effectors for host alternation and coevolution with pine.</title>
        <authorList>
            <consortium name="DOE Joint Genome Institute"/>
            <person name="Smith K."/>
            <person name="Pendleton A."/>
            <person name="Kubisiak T."/>
            <person name="Anderson C."/>
            <person name="Salamov A."/>
            <person name="Aerts A."/>
            <person name="Riley R."/>
            <person name="Clum A."/>
            <person name="Lindquist E."/>
            <person name="Ence D."/>
            <person name="Campbell M."/>
            <person name="Kronenberg Z."/>
            <person name="Feau N."/>
            <person name="Dhillon B."/>
            <person name="Hamelin R."/>
            <person name="Burleigh J."/>
            <person name="Smith J."/>
            <person name="Yandell M."/>
            <person name="Nelson C."/>
            <person name="Grigoriev I."/>
            <person name="Davis J."/>
        </authorList>
    </citation>
    <scope>NUCLEOTIDE SEQUENCE</scope>
    <source>
        <strain evidence="4">G11</strain>
    </source>
</reference>
<comment type="caution">
    <text evidence="4">The sequence shown here is derived from an EMBL/GenBank/DDBJ whole genome shotgun (WGS) entry which is preliminary data.</text>
</comment>
<gene>
    <name evidence="4" type="ORF">CROQUDRAFT_38300</name>
</gene>
<dbReference type="Proteomes" id="UP000886653">
    <property type="component" value="Unassembled WGS sequence"/>
</dbReference>